<evidence type="ECO:0000256" key="1">
    <source>
        <dbReference type="SAM" id="MobiDB-lite"/>
    </source>
</evidence>
<reference evidence="3 4" key="1">
    <citation type="submission" date="2018-04" db="EMBL/GenBank/DDBJ databases">
        <authorList>
            <person name="Zhang X."/>
            <person name="Yuan J."/>
            <person name="Li F."/>
            <person name="Xiang J."/>
        </authorList>
    </citation>
    <scope>NUCLEOTIDE SEQUENCE [LARGE SCALE GENOMIC DNA]</scope>
    <source>
        <tissue evidence="3">Muscle</tissue>
    </source>
</reference>
<evidence type="ECO:0000256" key="2">
    <source>
        <dbReference type="SAM" id="Phobius"/>
    </source>
</evidence>
<dbReference type="AlphaFoldDB" id="A0A3R7MIS0"/>
<keyword evidence="2" id="KW-1133">Transmembrane helix</keyword>
<name>A0A3R7MIS0_PENVA</name>
<feature type="transmembrane region" description="Helical" evidence="2">
    <location>
        <begin position="286"/>
        <end position="306"/>
    </location>
</feature>
<gene>
    <name evidence="3" type="ORF">C7M84_023081</name>
</gene>
<accession>A0A3R7MIS0</accession>
<keyword evidence="2" id="KW-0812">Transmembrane</keyword>
<sequence>MLQVVASGRNCLSPFLALSPSHILSSSVALFSLPFPLFSFHFLPLSFLFSFLSSFLFLTFSPPFLLFLLSSPFLIIFSFLPLSNSFLSSLSYSSLSSPYFCLSFSIPSISLSPPSTPFQRHCLFFISLPSSPPSTRSPPHPLLPSPPPPTLPPPNPTREGAKCALRQTRQIHKPLFSPAASSVFRGKGSPPHGYKGGGVVSQGVPRHTLFIASRGCEGGCNTCGRGCACVSVRVVEGRGSTKSRKNAATTPSPGGGERGTEVMTIHLEIIPRESLAAVILAGLKPLVVWTPLFLSLLLSLFLLPLYPLPPSLSPLSDFSLILTSPLSSPLLPSPCHDPSLFVVPAPPPFPSAITLPVPLLLLLLPHFLQPRPRQTAVVASGGSGERGRNLINLLAALPLLPPVHPLPFAPSALPSRVPRPSSRVPGMRMVSKCHMHR</sequence>
<feature type="transmembrane region" description="Helical" evidence="2">
    <location>
        <begin position="64"/>
        <end position="82"/>
    </location>
</feature>
<keyword evidence="2" id="KW-0472">Membrane</keyword>
<feature type="transmembrane region" description="Helical" evidence="2">
    <location>
        <begin position="349"/>
        <end position="368"/>
    </location>
</feature>
<protein>
    <submittedName>
        <fullName evidence="3">Uncharacterized protein</fullName>
    </submittedName>
</protein>
<feature type="transmembrane region" description="Helical" evidence="2">
    <location>
        <begin position="12"/>
        <end position="33"/>
    </location>
</feature>
<dbReference type="EMBL" id="QCYY01000639">
    <property type="protein sequence ID" value="ROT83741.1"/>
    <property type="molecule type" value="Genomic_DNA"/>
</dbReference>
<comment type="caution">
    <text evidence="3">The sequence shown here is derived from an EMBL/GenBank/DDBJ whole genome shotgun (WGS) entry which is preliminary data.</text>
</comment>
<proteinExistence type="predicted"/>
<feature type="region of interest" description="Disordered" evidence="1">
    <location>
        <begin position="135"/>
        <end position="160"/>
    </location>
</feature>
<dbReference type="Proteomes" id="UP000283509">
    <property type="component" value="Unassembled WGS sequence"/>
</dbReference>
<evidence type="ECO:0000313" key="4">
    <source>
        <dbReference type="Proteomes" id="UP000283509"/>
    </source>
</evidence>
<keyword evidence="4" id="KW-1185">Reference proteome</keyword>
<reference evidence="3 4" key="2">
    <citation type="submission" date="2019-01" db="EMBL/GenBank/DDBJ databases">
        <title>The decoding of complex shrimp genome reveals the adaptation for benthos swimmer, frequently molting mechanism and breeding impact on genome.</title>
        <authorList>
            <person name="Sun Y."/>
            <person name="Gao Y."/>
            <person name="Yu Y."/>
        </authorList>
    </citation>
    <scope>NUCLEOTIDE SEQUENCE [LARGE SCALE GENOMIC DNA]</scope>
    <source>
        <tissue evidence="3">Muscle</tissue>
    </source>
</reference>
<organism evidence="3 4">
    <name type="scientific">Penaeus vannamei</name>
    <name type="common">Whiteleg shrimp</name>
    <name type="synonym">Litopenaeus vannamei</name>
    <dbReference type="NCBI Taxonomy" id="6689"/>
    <lineage>
        <taxon>Eukaryota</taxon>
        <taxon>Metazoa</taxon>
        <taxon>Ecdysozoa</taxon>
        <taxon>Arthropoda</taxon>
        <taxon>Crustacea</taxon>
        <taxon>Multicrustacea</taxon>
        <taxon>Malacostraca</taxon>
        <taxon>Eumalacostraca</taxon>
        <taxon>Eucarida</taxon>
        <taxon>Decapoda</taxon>
        <taxon>Dendrobranchiata</taxon>
        <taxon>Penaeoidea</taxon>
        <taxon>Penaeidae</taxon>
        <taxon>Penaeus</taxon>
    </lineage>
</organism>
<feature type="compositionally biased region" description="Pro residues" evidence="1">
    <location>
        <begin position="135"/>
        <end position="156"/>
    </location>
</feature>
<evidence type="ECO:0000313" key="3">
    <source>
        <dbReference type="EMBL" id="ROT83741.1"/>
    </source>
</evidence>